<dbReference type="AlphaFoldDB" id="A0A3G2J785"/>
<name>A0A3G2J785_9ACTN</name>
<protein>
    <submittedName>
        <fullName evidence="2">Uncharacterized protein</fullName>
    </submittedName>
</protein>
<gene>
    <name evidence="2" type="ORF">D9753_03190</name>
</gene>
<evidence type="ECO:0000313" key="3">
    <source>
        <dbReference type="Proteomes" id="UP000268329"/>
    </source>
</evidence>
<evidence type="ECO:0000256" key="1">
    <source>
        <dbReference type="SAM" id="MobiDB-lite"/>
    </source>
</evidence>
<feature type="region of interest" description="Disordered" evidence="1">
    <location>
        <begin position="26"/>
        <end position="67"/>
    </location>
</feature>
<organism evidence="2 3">
    <name type="scientific">Streptomyces dangxiongensis</name>
    <dbReference type="NCBI Taxonomy" id="1442032"/>
    <lineage>
        <taxon>Bacteria</taxon>
        <taxon>Bacillati</taxon>
        <taxon>Actinomycetota</taxon>
        <taxon>Actinomycetes</taxon>
        <taxon>Kitasatosporales</taxon>
        <taxon>Streptomycetaceae</taxon>
        <taxon>Streptomyces</taxon>
    </lineage>
</organism>
<keyword evidence="3" id="KW-1185">Reference proteome</keyword>
<dbReference type="Proteomes" id="UP000268329">
    <property type="component" value="Chromosome"/>
</dbReference>
<accession>A0A3G2J785</accession>
<dbReference type="KEGG" id="sdd:D9753_03190"/>
<evidence type="ECO:0000313" key="2">
    <source>
        <dbReference type="EMBL" id="AYN38108.1"/>
    </source>
</evidence>
<dbReference type="EMBL" id="CP033073">
    <property type="protein sequence ID" value="AYN38108.1"/>
    <property type="molecule type" value="Genomic_DNA"/>
</dbReference>
<reference evidence="2 3" key="1">
    <citation type="submission" date="2018-10" db="EMBL/GenBank/DDBJ databases">
        <title>The genome of Streptomyces dangxiongensis Z022.</title>
        <authorList>
            <person name="Zhang B."/>
        </authorList>
    </citation>
    <scope>NUCLEOTIDE SEQUENCE [LARGE SCALE GENOMIC DNA]</scope>
    <source>
        <strain evidence="2 3">Z022</strain>
    </source>
</reference>
<proteinExistence type="predicted"/>
<sequence length="178" mass="19635">MPPGADIGAGPRPLGGRVDLLRRPVRHEREFVTGQQPHPGIRRVPPERGGRAAPEAHSSDRSQQVGRAAEGIEKQIVDRQHTHRLTLAPQGTTAHPRAAAVGHLEIAVRVDGDHPRRQHLFHPCPAFQAPAQAAQSEVAVGDDAAQRADRRRRLIHSMECWCFQRGLVRRPTPRAART</sequence>